<evidence type="ECO:0000256" key="5">
    <source>
        <dbReference type="SAM" id="Phobius"/>
    </source>
</evidence>
<dbReference type="AlphaFoldDB" id="A0A3A9ZXJ4"/>
<feature type="transmembrane region" description="Helical" evidence="5">
    <location>
        <begin position="490"/>
        <end position="507"/>
    </location>
</feature>
<evidence type="ECO:0000256" key="3">
    <source>
        <dbReference type="ARBA" id="ARBA00022989"/>
    </source>
</evidence>
<dbReference type="Proteomes" id="UP000279968">
    <property type="component" value="Unassembled WGS sequence"/>
</dbReference>
<feature type="domain" description="Major facilitator superfamily (MFS) profile" evidence="6">
    <location>
        <begin position="27"/>
        <end position="511"/>
    </location>
</feature>
<accession>A0A3A9ZXJ4</accession>
<feature type="transmembrane region" description="Helical" evidence="5">
    <location>
        <begin position="317"/>
        <end position="334"/>
    </location>
</feature>
<evidence type="ECO:0000256" key="4">
    <source>
        <dbReference type="ARBA" id="ARBA00023136"/>
    </source>
</evidence>
<evidence type="ECO:0000256" key="2">
    <source>
        <dbReference type="ARBA" id="ARBA00022692"/>
    </source>
</evidence>
<sequence>MISPDLSLQVSGADTTTIHDPRRRRSILIAVCIALMAVIASVSGLNVAQQEIAVAFGASQNTVLWIINTYTISLAALLLPLGALGDRWGRRPVLLAGLIIFGTASAAAGLATSSAIMIAARLLSGVGAAMIMPVTLAVITSTFPHEERSKAIGVWTGVAGGGGILGMYLSAILVDLASWRWLFVLPVALVTVAITTALRSVPNSREKSEHGFDTVGSLASLIAAVGLIFVLHEGPVQGWTAPGTLLSLLIGVIGAIGFVAWELRRPAPLLDVRLFRERSLASGSVALLAVFGVQAGIFVVLFPYFQAVLGWSGLRSTLALMPMAVTMMLASGLAPRVAARIGSRSTMATGISLGGVGLALMATFVSVDGGYLSVLPGMLAMGLGMGMTQTPSTEAITSTLPPERQGVASALNDVTREFGTALGVALLGAVLSAGYRNAIDSRLDAVPADTADTAREGVANALAAAGGTGTQAQALVRAAQESFVDGWQQAMWAGVGVMTILLVYVLARGPQRTPPASTTEAHPTSETTVQ</sequence>
<dbReference type="EMBL" id="RBAN01000004">
    <property type="protein sequence ID" value="RKN52993.1"/>
    <property type="molecule type" value="Genomic_DNA"/>
</dbReference>
<name>A0A3A9ZXJ4_9ACTN</name>
<dbReference type="OrthoDB" id="9781469at2"/>
<dbReference type="Pfam" id="PF07690">
    <property type="entry name" value="MFS_1"/>
    <property type="match status" value="1"/>
</dbReference>
<dbReference type="InterPro" id="IPR036259">
    <property type="entry name" value="MFS_trans_sf"/>
</dbReference>
<keyword evidence="8" id="KW-1185">Reference proteome</keyword>
<dbReference type="CDD" id="cd17321">
    <property type="entry name" value="MFS_MMR_MDR_like"/>
    <property type="match status" value="1"/>
</dbReference>
<feature type="transmembrane region" description="Helical" evidence="5">
    <location>
        <begin position="63"/>
        <end position="81"/>
    </location>
</feature>
<feature type="transmembrane region" description="Helical" evidence="5">
    <location>
        <begin position="210"/>
        <end position="231"/>
    </location>
</feature>
<comment type="caution">
    <text evidence="7">The sequence shown here is derived from an EMBL/GenBank/DDBJ whole genome shotgun (WGS) entry which is preliminary data.</text>
</comment>
<feature type="transmembrane region" description="Helical" evidence="5">
    <location>
        <begin position="93"/>
        <end position="112"/>
    </location>
</feature>
<proteinExistence type="predicted"/>
<feature type="transmembrane region" description="Helical" evidence="5">
    <location>
        <begin position="284"/>
        <end position="305"/>
    </location>
</feature>
<dbReference type="Gene3D" id="1.20.1250.20">
    <property type="entry name" value="MFS general substrate transporter like domains"/>
    <property type="match status" value="1"/>
</dbReference>
<gene>
    <name evidence="7" type="ORF">D7193_24685</name>
</gene>
<feature type="transmembrane region" description="Helical" evidence="5">
    <location>
        <begin position="27"/>
        <end position="48"/>
    </location>
</feature>
<dbReference type="GO" id="GO:0005886">
    <property type="term" value="C:plasma membrane"/>
    <property type="evidence" value="ECO:0007669"/>
    <property type="project" value="UniProtKB-SubCell"/>
</dbReference>
<reference evidence="7 8" key="1">
    <citation type="journal article" date="2015" name="Int. J. Syst. Evol. Microbiol.">
        <title>Micromonospora costi sp. nov., isolated from a leaf of Costus speciosus.</title>
        <authorList>
            <person name="Thawai C."/>
        </authorList>
    </citation>
    <scope>NUCLEOTIDE SEQUENCE [LARGE SCALE GENOMIC DNA]</scope>
    <source>
        <strain evidence="7 8">CS1-12</strain>
    </source>
</reference>
<keyword evidence="4 5" id="KW-0472">Membrane</keyword>
<feature type="transmembrane region" description="Helical" evidence="5">
    <location>
        <begin position="179"/>
        <end position="198"/>
    </location>
</feature>
<dbReference type="RefSeq" id="WP_120781900.1">
    <property type="nucleotide sequence ID" value="NZ_JBHLUP010000002.1"/>
</dbReference>
<dbReference type="InterPro" id="IPR011701">
    <property type="entry name" value="MFS"/>
</dbReference>
<feature type="transmembrane region" description="Helical" evidence="5">
    <location>
        <begin position="118"/>
        <end position="139"/>
    </location>
</feature>
<dbReference type="PROSITE" id="PS50850">
    <property type="entry name" value="MFS"/>
    <property type="match status" value="1"/>
</dbReference>
<feature type="transmembrane region" description="Helical" evidence="5">
    <location>
        <begin position="243"/>
        <end position="263"/>
    </location>
</feature>
<dbReference type="PANTHER" id="PTHR42718">
    <property type="entry name" value="MAJOR FACILITATOR SUPERFAMILY MULTIDRUG TRANSPORTER MFSC"/>
    <property type="match status" value="1"/>
</dbReference>
<dbReference type="Gene3D" id="1.20.1720.10">
    <property type="entry name" value="Multidrug resistance protein D"/>
    <property type="match status" value="1"/>
</dbReference>
<comment type="subcellular location">
    <subcellularLocation>
        <location evidence="1">Cell membrane</location>
        <topology evidence="1">Multi-pass membrane protein</topology>
    </subcellularLocation>
</comment>
<dbReference type="PANTHER" id="PTHR42718:SF42">
    <property type="entry name" value="EXPORT PROTEIN"/>
    <property type="match status" value="1"/>
</dbReference>
<evidence type="ECO:0000313" key="8">
    <source>
        <dbReference type="Proteomes" id="UP000279968"/>
    </source>
</evidence>
<feature type="transmembrane region" description="Helical" evidence="5">
    <location>
        <begin position="151"/>
        <end position="173"/>
    </location>
</feature>
<dbReference type="InterPro" id="IPR020846">
    <property type="entry name" value="MFS_dom"/>
</dbReference>
<evidence type="ECO:0000313" key="7">
    <source>
        <dbReference type="EMBL" id="RKN52993.1"/>
    </source>
</evidence>
<dbReference type="SUPFAM" id="SSF103473">
    <property type="entry name" value="MFS general substrate transporter"/>
    <property type="match status" value="1"/>
</dbReference>
<evidence type="ECO:0000256" key="1">
    <source>
        <dbReference type="ARBA" id="ARBA00004651"/>
    </source>
</evidence>
<keyword evidence="3 5" id="KW-1133">Transmembrane helix</keyword>
<organism evidence="7 8">
    <name type="scientific">Micromonospora costi</name>
    <dbReference type="NCBI Taxonomy" id="1530042"/>
    <lineage>
        <taxon>Bacteria</taxon>
        <taxon>Bacillati</taxon>
        <taxon>Actinomycetota</taxon>
        <taxon>Actinomycetes</taxon>
        <taxon>Micromonosporales</taxon>
        <taxon>Micromonosporaceae</taxon>
        <taxon>Micromonospora</taxon>
    </lineage>
</organism>
<feature type="transmembrane region" description="Helical" evidence="5">
    <location>
        <begin position="346"/>
        <end position="367"/>
    </location>
</feature>
<evidence type="ECO:0000259" key="6">
    <source>
        <dbReference type="PROSITE" id="PS50850"/>
    </source>
</evidence>
<keyword evidence="2 5" id="KW-0812">Transmembrane</keyword>
<protein>
    <submittedName>
        <fullName evidence="7">MFS transporter</fullName>
    </submittedName>
</protein>
<dbReference type="GO" id="GO:0022857">
    <property type="term" value="F:transmembrane transporter activity"/>
    <property type="evidence" value="ECO:0007669"/>
    <property type="project" value="InterPro"/>
</dbReference>